<comment type="caution">
    <text evidence="2">The sequence shown here is derived from an EMBL/GenBank/DDBJ whole genome shotgun (WGS) entry which is preliminary data.</text>
</comment>
<dbReference type="InterPro" id="IPR000073">
    <property type="entry name" value="AB_hydrolase_1"/>
</dbReference>
<protein>
    <recommendedName>
        <fullName evidence="1">AB hydrolase-1 domain-containing protein</fullName>
    </recommendedName>
</protein>
<dbReference type="EMBL" id="JAUBYV010000001">
    <property type="protein sequence ID" value="KAK2630488.1"/>
    <property type="molecule type" value="Genomic_DNA"/>
</dbReference>
<proteinExistence type="predicted"/>
<accession>A0AAD9T5S9</accession>
<evidence type="ECO:0000259" key="1">
    <source>
        <dbReference type="Pfam" id="PF00561"/>
    </source>
</evidence>
<dbReference type="GO" id="GO:0047372">
    <property type="term" value="F:monoacylglycerol lipase activity"/>
    <property type="evidence" value="ECO:0007669"/>
    <property type="project" value="TreeGrafter"/>
</dbReference>
<dbReference type="InterPro" id="IPR000639">
    <property type="entry name" value="Epox_hydrolase-like"/>
</dbReference>
<dbReference type="GO" id="GO:0046464">
    <property type="term" value="P:acylglycerol catabolic process"/>
    <property type="evidence" value="ECO:0007669"/>
    <property type="project" value="TreeGrafter"/>
</dbReference>
<dbReference type="Proteomes" id="UP001285354">
    <property type="component" value="Unassembled WGS sequence"/>
</dbReference>
<organism evidence="2 3">
    <name type="scientific">Diplocarpon rosae</name>
    <dbReference type="NCBI Taxonomy" id="946125"/>
    <lineage>
        <taxon>Eukaryota</taxon>
        <taxon>Fungi</taxon>
        <taxon>Dikarya</taxon>
        <taxon>Ascomycota</taxon>
        <taxon>Pezizomycotina</taxon>
        <taxon>Leotiomycetes</taxon>
        <taxon>Helotiales</taxon>
        <taxon>Drepanopezizaceae</taxon>
        <taxon>Diplocarpon</taxon>
    </lineage>
</organism>
<feature type="domain" description="AB hydrolase-1" evidence="1">
    <location>
        <begin position="27"/>
        <end position="251"/>
    </location>
</feature>
<dbReference type="SUPFAM" id="SSF53474">
    <property type="entry name" value="alpha/beta-Hydrolases"/>
    <property type="match status" value="1"/>
</dbReference>
<name>A0AAD9T5S9_9HELO</name>
<sequence>MPFQIINAKRLFYIDTPSTSPSSRTTLFIHGLGSSSWFYSTIIPSLASQTRCVALDTPGSGLSELGAQEQCIESIAGDAIALLDALEVKEVVAVGHSMGGIVASWLAAEYPARVKGVVLLGPVNPAPGLAEVFGKRVHVVKAGTTDGLEPLANTIPSSATGRRSTPLQHAFVRSLILGTSPGGYVSLCNAIAKATQPRYETIDVPLLILAGEDDKTAPLDSSKTIADSYGTGDGEKSVQVLKGVGHWHCVEAAEEIATAVGSFLRKW</sequence>
<reference evidence="2" key="1">
    <citation type="submission" date="2023-06" db="EMBL/GenBank/DDBJ databases">
        <title>Draft genome of Marssonina rosae.</title>
        <authorList>
            <person name="Cheng Q."/>
        </authorList>
    </citation>
    <scope>NUCLEOTIDE SEQUENCE</scope>
    <source>
        <strain evidence="2">R4</strain>
    </source>
</reference>
<dbReference type="InterPro" id="IPR029058">
    <property type="entry name" value="AB_hydrolase_fold"/>
</dbReference>
<dbReference type="PANTHER" id="PTHR43798">
    <property type="entry name" value="MONOACYLGLYCEROL LIPASE"/>
    <property type="match status" value="1"/>
</dbReference>
<evidence type="ECO:0000313" key="3">
    <source>
        <dbReference type="Proteomes" id="UP001285354"/>
    </source>
</evidence>
<dbReference type="InterPro" id="IPR050266">
    <property type="entry name" value="AB_hydrolase_sf"/>
</dbReference>
<keyword evidence="3" id="KW-1185">Reference proteome</keyword>
<dbReference type="GO" id="GO:0016020">
    <property type="term" value="C:membrane"/>
    <property type="evidence" value="ECO:0007669"/>
    <property type="project" value="TreeGrafter"/>
</dbReference>
<dbReference type="Gene3D" id="3.40.50.1820">
    <property type="entry name" value="alpha/beta hydrolase"/>
    <property type="match status" value="1"/>
</dbReference>
<gene>
    <name evidence="2" type="ORF">QTJ16_001308</name>
</gene>
<dbReference type="PANTHER" id="PTHR43798:SF5">
    <property type="entry name" value="MONOACYLGLYCEROL LIPASE ABHD6"/>
    <property type="match status" value="1"/>
</dbReference>
<dbReference type="Pfam" id="PF00561">
    <property type="entry name" value="Abhydrolase_1"/>
    <property type="match status" value="1"/>
</dbReference>
<dbReference type="AlphaFoldDB" id="A0AAD9T5S9"/>
<dbReference type="PRINTS" id="PR00412">
    <property type="entry name" value="EPOXHYDRLASE"/>
</dbReference>
<evidence type="ECO:0000313" key="2">
    <source>
        <dbReference type="EMBL" id="KAK2630488.1"/>
    </source>
</evidence>
<dbReference type="PRINTS" id="PR00111">
    <property type="entry name" value="ABHYDROLASE"/>
</dbReference>